<feature type="transmembrane region" description="Helical" evidence="1">
    <location>
        <begin position="51"/>
        <end position="68"/>
    </location>
</feature>
<feature type="transmembrane region" description="Helical" evidence="1">
    <location>
        <begin position="113"/>
        <end position="132"/>
    </location>
</feature>
<evidence type="ECO:0008006" key="4">
    <source>
        <dbReference type="Google" id="ProtNLM"/>
    </source>
</evidence>
<gene>
    <name evidence="2" type="ORF">DFP81_11922</name>
</gene>
<accession>A0A3E0D9U3</accession>
<feature type="transmembrane region" description="Helical" evidence="1">
    <location>
        <begin position="5"/>
        <end position="24"/>
    </location>
</feature>
<reference evidence="2 3" key="1">
    <citation type="submission" date="2018-08" db="EMBL/GenBank/DDBJ databases">
        <title>Genomic Encyclopedia of Type Strains, Phase III (KMG-III): the genomes of soil and plant-associated and newly described type strains.</title>
        <authorList>
            <person name="Whitman W."/>
        </authorList>
    </citation>
    <scope>NUCLEOTIDE SEQUENCE [LARGE SCALE GENOMIC DNA]</scope>
    <source>
        <strain evidence="2 3">CECT 7375</strain>
    </source>
</reference>
<organism evidence="2 3">
    <name type="scientific">Marinomonas pollencensis</name>
    <dbReference type="NCBI Taxonomy" id="491954"/>
    <lineage>
        <taxon>Bacteria</taxon>
        <taxon>Pseudomonadati</taxon>
        <taxon>Pseudomonadota</taxon>
        <taxon>Gammaproteobacteria</taxon>
        <taxon>Oceanospirillales</taxon>
        <taxon>Oceanospirillaceae</taxon>
        <taxon>Marinomonas</taxon>
    </lineage>
</organism>
<evidence type="ECO:0000313" key="2">
    <source>
        <dbReference type="EMBL" id="REG79430.1"/>
    </source>
</evidence>
<name>A0A3E0D9U3_9GAMM</name>
<feature type="transmembrane region" description="Helical" evidence="1">
    <location>
        <begin position="73"/>
        <end position="93"/>
    </location>
</feature>
<evidence type="ECO:0000313" key="3">
    <source>
        <dbReference type="Proteomes" id="UP000256542"/>
    </source>
</evidence>
<keyword evidence="1" id="KW-0812">Transmembrane</keyword>
<comment type="caution">
    <text evidence="2">The sequence shown here is derived from an EMBL/GenBank/DDBJ whole genome shotgun (WGS) entry which is preliminary data.</text>
</comment>
<keyword evidence="1" id="KW-1133">Transmembrane helix</keyword>
<keyword evidence="3" id="KW-1185">Reference proteome</keyword>
<dbReference type="RefSeq" id="WP_115899132.1">
    <property type="nucleotide sequence ID" value="NZ_QUNG01000019.1"/>
</dbReference>
<keyword evidence="1" id="KW-0472">Membrane</keyword>
<dbReference type="AlphaFoldDB" id="A0A3E0D9U3"/>
<dbReference type="OrthoDB" id="9791120at2"/>
<sequence>MKSKLLPYAPVIFIAFVFIQSLFFKFSGSYETQYIFGILSTWSGFHWFRDYGAYLVGSAELVASILLFTRLRFYGALMTVCVMSGAIYFHLFTPLGIHMPEFNAAGEIVGNDGGTLFILACAVWFTGSFIVIRNIMAKRQTPCQALNEDGEPLC</sequence>
<proteinExistence type="predicted"/>
<dbReference type="Proteomes" id="UP000256542">
    <property type="component" value="Unassembled WGS sequence"/>
</dbReference>
<protein>
    <recommendedName>
        <fullName evidence="4">Membrane protein YkgB</fullName>
    </recommendedName>
</protein>
<evidence type="ECO:0000256" key="1">
    <source>
        <dbReference type="SAM" id="Phobius"/>
    </source>
</evidence>
<dbReference type="EMBL" id="QUNG01000019">
    <property type="protein sequence ID" value="REG79430.1"/>
    <property type="molecule type" value="Genomic_DNA"/>
</dbReference>